<dbReference type="PRINTS" id="PR00463">
    <property type="entry name" value="EP450I"/>
</dbReference>
<dbReference type="InterPro" id="IPR050121">
    <property type="entry name" value="Cytochrome_P450_monoxygenase"/>
</dbReference>
<keyword evidence="8" id="KW-0812">Transmembrane</keyword>
<keyword evidence="7" id="KW-0503">Monooxygenase</keyword>
<dbReference type="AlphaFoldDB" id="A0AAV9NEM8"/>
<dbReference type="PROSITE" id="PS00086">
    <property type="entry name" value="CYTOCHROME_P450"/>
    <property type="match status" value="1"/>
</dbReference>
<proteinExistence type="inferred from homology"/>
<keyword evidence="6 7" id="KW-0349">Heme</keyword>
<sequence length="465" mass="52486">MSSFTRVVANQVLLLFIVIVCGYFLYYILLSPLSPIPGPVVAKLTRLWLAFEGYRGTFHTTLLSLHDEYGDVVRVGPNELSIVEPGTVKMIYGIGSKFSKSDWYEPSRGARRFDLFAQQSERIHRTQRRVVNNIYTTASLRDSESAMDVTISRFMDVLENRCRGPIDLGKWLQLFAFDVIGQITFSRSFGLLELGHETPVLKAIFNAQKSASWVNQIPWAYRIHEAVIRPLFGERLAATARNGSIRSFVLDLIQARNSQENVHEDLMGKLEKVHKRHPAEFEKDDIVSMAATNVFAGSDTTAISMRAIFDYVLRDVRCKKTLVEEVDKVFSENQITSTAKYPVMSFAQASRMPYLQAVMYEAMRLHPVVGQTLPRVVPPEGLLCGDFVVPKDTIVGTSPYVLGRSKKIFGPDAEKFRPERWFDAHEGTMHRFWYAFGAGSRTCIGKSEPFSEALNASSLTLISQT</sequence>
<dbReference type="GeneID" id="89969874"/>
<dbReference type="GO" id="GO:0020037">
    <property type="term" value="F:heme binding"/>
    <property type="evidence" value="ECO:0007669"/>
    <property type="project" value="InterPro"/>
</dbReference>
<dbReference type="InterPro" id="IPR001128">
    <property type="entry name" value="Cyt_P450"/>
</dbReference>
<evidence type="ECO:0000256" key="7">
    <source>
        <dbReference type="RuleBase" id="RU000461"/>
    </source>
</evidence>
<keyword evidence="3 6" id="KW-0479">Metal-binding</keyword>
<keyword evidence="10" id="KW-1185">Reference proteome</keyword>
<keyword evidence="5 6" id="KW-0408">Iron</keyword>
<feature type="transmembrane region" description="Helical" evidence="8">
    <location>
        <begin position="12"/>
        <end position="30"/>
    </location>
</feature>
<dbReference type="Gene3D" id="1.10.630.10">
    <property type="entry name" value="Cytochrome P450"/>
    <property type="match status" value="1"/>
</dbReference>
<name>A0AAV9NEM8_9EURO</name>
<comment type="caution">
    <text evidence="9">The sequence shown here is derived from an EMBL/GenBank/DDBJ whole genome shotgun (WGS) entry which is preliminary data.</text>
</comment>
<evidence type="ECO:0000256" key="1">
    <source>
        <dbReference type="ARBA" id="ARBA00001971"/>
    </source>
</evidence>
<dbReference type="Pfam" id="PF00067">
    <property type="entry name" value="p450"/>
    <property type="match status" value="1"/>
</dbReference>
<evidence type="ECO:0000256" key="4">
    <source>
        <dbReference type="ARBA" id="ARBA00023002"/>
    </source>
</evidence>
<dbReference type="InterPro" id="IPR017972">
    <property type="entry name" value="Cyt_P450_CS"/>
</dbReference>
<comment type="cofactor">
    <cofactor evidence="1 6">
        <name>heme</name>
        <dbReference type="ChEBI" id="CHEBI:30413"/>
    </cofactor>
</comment>
<keyword evidence="4 7" id="KW-0560">Oxidoreductase</keyword>
<evidence type="ECO:0000256" key="8">
    <source>
        <dbReference type="SAM" id="Phobius"/>
    </source>
</evidence>
<gene>
    <name evidence="9" type="ORF">LTR84_001658</name>
</gene>
<dbReference type="PANTHER" id="PTHR24305">
    <property type="entry name" value="CYTOCHROME P450"/>
    <property type="match status" value="1"/>
</dbReference>
<evidence type="ECO:0000313" key="10">
    <source>
        <dbReference type="Proteomes" id="UP001358417"/>
    </source>
</evidence>
<dbReference type="RefSeq" id="XP_064706822.1">
    <property type="nucleotide sequence ID" value="XM_064845277.1"/>
</dbReference>
<comment type="similarity">
    <text evidence="2 7">Belongs to the cytochrome P450 family.</text>
</comment>
<dbReference type="GO" id="GO:0004497">
    <property type="term" value="F:monooxygenase activity"/>
    <property type="evidence" value="ECO:0007669"/>
    <property type="project" value="UniProtKB-KW"/>
</dbReference>
<dbReference type="GO" id="GO:0005506">
    <property type="term" value="F:iron ion binding"/>
    <property type="evidence" value="ECO:0007669"/>
    <property type="project" value="InterPro"/>
</dbReference>
<evidence type="ECO:0000256" key="3">
    <source>
        <dbReference type="ARBA" id="ARBA00022723"/>
    </source>
</evidence>
<accession>A0AAV9NEM8</accession>
<evidence type="ECO:0008006" key="11">
    <source>
        <dbReference type="Google" id="ProtNLM"/>
    </source>
</evidence>
<dbReference type="GO" id="GO:0016705">
    <property type="term" value="F:oxidoreductase activity, acting on paired donors, with incorporation or reduction of molecular oxygen"/>
    <property type="evidence" value="ECO:0007669"/>
    <property type="project" value="InterPro"/>
</dbReference>
<evidence type="ECO:0000313" key="9">
    <source>
        <dbReference type="EMBL" id="KAK5053697.1"/>
    </source>
</evidence>
<dbReference type="InterPro" id="IPR036396">
    <property type="entry name" value="Cyt_P450_sf"/>
</dbReference>
<feature type="binding site" description="axial binding residue" evidence="6">
    <location>
        <position position="443"/>
    </location>
    <ligand>
        <name>heme</name>
        <dbReference type="ChEBI" id="CHEBI:30413"/>
    </ligand>
    <ligandPart>
        <name>Fe</name>
        <dbReference type="ChEBI" id="CHEBI:18248"/>
    </ligandPart>
</feature>
<keyword evidence="8" id="KW-0472">Membrane</keyword>
<keyword evidence="8" id="KW-1133">Transmembrane helix</keyword>
<dbReference type="InterPro" id="IPR002401">
    <property type="entry name" value="Cyt_P450_E_grp-I"/>
</dbReference>
<dbReference type="SUPFAM" id="SSF48264">
    <property type="entry name" value="Cytochrome P450"/>
    <property type="match status" value="1"/>
</dbReference>
<dbReference type="EMBL" id="JAVRRD010000011">
    <property type="protein sequence ID" value="KAK5053697.1"/>
    <property type="molecule type" value="Genomic_DNA"/>
</dbReference>
<reference evidence="9 10" key="1">
    <citation type="submission" date="2023-08" db="EMBL/GenBank/DDBJ databases">
        <title>Black Yeasts Isolated from many extreme environments.</title>
        <authorList>
            <person name="Coleine C."/>
            <person name="Stajich J.E."/>
            <person name="Selbmann L."/>
        </authorList>
    </citation>
    <scope>NUCLEOTIDE SEQUENCE [LARGE SCALE GENOMIC DNA]</scope>
    <source>
        <strain evidence="9 10">CCFEE 5792</strain>
    </source>
</reference>
<dbReference type="CDD" id="cd11060">
    <property type="entry name" value="CYP57A1-like"/>
    <property type="match status" value="1"/>
</dbReference>
<dbReference type="PANTHER" id="PTHR24305:SF232">
    <property type="entry name" value="P450, PUTATIVE (EUROFUNG)-RELATED"/>
    <property type="match status" value="1"/>
</dbReference>
<dbReference type="PRINTS" id="PR00385">
    <property type="entry name" value="P450"/>
</dbReference>
<evidence type="ECO:0000256" key="2">
    <source>
        <dbReference type="ARBA" id="ARBA00010617"/>
    </source>
</evidence>
<dbReference type="Proteomes" id="UP001358417">
    <property type="component" value="Unassembled WGS sequence"/>
</dbReference>
<protein>
    <recommendedName>
        <fullName evidence="11">Cytochrome P450 monooxygenase</fullName>
    </recommendedName>
</protein>
<evidence type="ECO:0000256" key="5">
    <source>
        <dbReference type="ARBA" id="ARBA00023004"/>
    </source>
</evidence>
<organism evidence="9 10">
    <name type="scientific">Exophiala bonariae</name>
    <dbReference type="NCBI Taxonomy" id="1690606"/>
    <lineage>
        <taxon>Eukaryota</taxon>
        <taxon>Fungi</taxon>
        <taxon>Dikarya</taxon>
        <taxon>Ascomycota</taxon>
        <taxon>Pezizomycotina</taxon>
        <taxon>Eurotiomycetes</taxon>
        <taxon>Chaetothyriomycetidae</taxon>
        <taxon>Chaetothyriales</taxon>
        <taxon>Herpotrichiellaceae</taxon>
        <taxon>Exophiala</taxon>
    </lineage>
</organism>
<evidence type="ECO:0000256" key="6">
    <source>
        <dbReference type="PIRSR" id="PIRSR602401-1"/>
    </source>
</evidence>